<dbReference type="OrthoDB" id="29519at2759"/>
<sequence length="222" mass="25054">MIALMRQIESTLHCKRIGVGVCKCVSVVWMDEICQRLNKGKEMLRQGFNVSKAEEVIKEKVYVPMIEKRWIKAVKSGVYSHTLLNENCVIGKDVVILSEGYQKQLESLRGKMDFSWVPEVTVIEIYGMTKLIREYPVITISVFGIPEAQKVVEVSSIPNEEVESFHKRVSKILKIEKSESTLSFKGRVLTEKDKVCSPVCLNVVNKLTAFSATGSTFGLSIF</sequence>
<gene>
    <name evidence="1" type="ORF">EIN_485910</name>
</gene>
<evidence type="ECO:0000313" key="2">
    <source>
        <dbReference type="Proteomes" id="UP000014680"/>
    </source>
</evidence>
<keyword evidence="2" id="KW-1185">Reference proteome</keyword>
<protein>
    <submittedName>
        <fullName evidence="1">Uncharacterized protein</fullName>
    </submittedName>
</protein>
<accession>A0A0A1U4R0</accession>
<proteinExistence type="predicted"/>
<dbReference type="RefSeq" id="XP_004255960.1">
    <property type="nucleotide sequence ID" value="XM_004255912.1"/>
</dbReference>
<evidence type="ECO:0000313" key="1">
    <source>
        <dbReference type="EMBL" id="ELP89189.1"/>
    </source>
</evidence>
<dbReference type="Proteomes" id="UP000014680">
    <property type="component" value="Unassembled WGS sequence"/>
</dbReference>
<organism evidence="1 2">
    <name type="scientific">Entamoeba invadens IP1</name>
    <dbReference type="NCBI Taxonomy" id="370355"/>
    <lineage>
        <taxon>Eukaryota</taxon>
        <taxon>Amoebozoa</taxon>
        <taxon>Evosea</taxon>
        <taxon>Archamoebae</taxon>
        <taxon>Mastigamoebida</taxon>
        <taxon>Entamoebidae</taxon>
        <taxon>Entamoeba</taxon>
    </lineage>
</organism>
<dbReference type="EMBL" id="KB206670">
    <property type="protein sequence ID" value="ELP89189.1"/>
    <property type="molecule type" value="Genomic_DNA"/>
</dbReference>
<dbReference type="OMA" id="KEYPIIT"/>
<reference evidence="1 2" key="1">
    <citation type="submission" date="2012-10" db="EMBL/GenBank/DDBJ databases">
        <authorList>
            <person name="Zafar N."/>
            <person name="Inman J."/>
            <person name="Hall N."/>
            <person name="Lorenzi H."/>
            <person name="Caler E."/>
        </authorList>
    </citation>
    <scope>NUCLEOTIDE SEQUENCE [LARGE SCALE GENOMIC DNA]</scope>
    <source>
        <strain evidence="1 2">IP1</strain>
    </source>
</reference>
<dbReference type="VEuPathDB" id="AmoebaDB:EIN_485910"/>
<dbReference type="KEGG" id="eiv:EIN_485910"/>
<dbReference type="AlphaFoldDB" id="A0A0A1U4R0"/>
<dbReference type="GeneID" id="14888182"/>
<name>A0A0A1U4R0_ENTIV</name>